<name>A0A0F4G488_9PEZI</name>
<feature type="region of interest" description="Disordered" evidence="1">
    <location>
        <begin position="1"/>
        <end position="40"/>
    </location>
</feature>
<reference evidence="2 3" key="1">
    <citation type="submission" date="2015-03" db="EMBL/GenBank/DDBJ databases">
        <title>RNA-seq based gene annotation and comparative genomics of four Zymoseptoria species reveal species-specific pathogenicity related genes and transposable element activity.</title>
        <authorList>
            <person name="Grandaubert J."/>
            <person name="Bhattacharyya A."/>
            <person name="Stukenbrock E.H."/>
        </authorList>
    </citation>
    <scope>NUCLEOTIDE SEQUENCE [LARGE SCALE GENOMIC DNA]</scope>
    <source>
        <strain evidence="2 3">Zb18110</strain>
    </source>
</reference>
<dbReference type="EMBL" id="LAFY01005860">
    <property type="protein sequence ID" value="KJX92153.1"/>
    <property type="molecule type" value="Genomic_DNA"/>
</dbReference>
<gene>
    <name evidence="2" type="ORF">TI39_contig5905g00005</name>
</gene>
<evidence type="ECO:0000313" key="2">
    <source>
        <dbReference type="EMBL" id="KJX92153.1"/>
    </source>
</evidence>
<keyword evidence="3" id="KW-1185">Reference proteome</keyword>
<evidence type="ECO:0000256" key="1">
    <source>
        <dbReference type="SAM" id="MobiDB-lite"/>
    </source>
</evidence>
<protein>
    <submittedName>
        <fullName evidence="2">Uncharacterized protein</fullName>
    </submittedName>
</protein>
<dbReference type="STRING" id="1047168.A0A0F4G488"/>
<organism evidence="2 3">
    <name type="scientific">Zymoseptoria brevis</name>
    <dbReference type="NCBI Taxonomy" id="1047168"/>
    <lineage>
        <taxon>Eukaryota</taxon>
        <taxon>Fungi</taxon>
        <taxon>Dikarya</taxon>
        <taxon>Ascomycota</taxon>
        <taxon>Pezizomycotina</taxon>
        <taxon>Dothideomycetes</taxon>
        <taxon>Dothideomycetidae</taxon>
        <taxon>Mycosphaerellales</taxon>
        <taxon>Mycosphaerellaceae</taxon>
        <taxon>Zymoseptoria</taxon>
    </lineage>
</organism>
<dbReference type="OrthoDB" id="5335493at2759"/>
<accession>A0A0F4G488</accession>
<sequence>MANSTAHDDEHGTIDSNNQDRMPHEAPASPGFAPKRPSRYPGFRRCNPVDAPIEKIDRHRFGAPSKFQVPNPLDLTYWEALKVIEAWQEPEPFQKFAHEMKLSALNCAPTRYYASETAPVVHMLYQETRVIKVQLKVVCDSEVGWNSCTVMLKNDDEWMTFLDYLKSLPVLDFATTGQVGWWVQHQWWKSMNKTFRFSKLPFELRQRILLCAMGKEVYPRPADMTHSQLSLTQGFKAYKSPSYSELRPNIAPTNVSVLCLNKKLAAQTRDLLWQETTKVYYEKQDLSHLWEGPPPPNHLEPFDPVAMRPPQSFHFIRRLKLAFKPMDLVKLFRIIVVPFTEEFHNTYGGYPAGHTGAEIFKNLPCLHFVEFESFWHRSAWEVFEFYHADEVEAWEAEDLFFQNPACRETFTNMVMAFAAEYLQHVKTIRISGIEKLSVRERWENMLNKHSYKDNKPAIEAMKKKFSAMRAEQLPPRCECREYCDTYDYSFGKNPNYMGALADYEFFPSG</sequence>
<comment type="caution">
    <text evidence="2">The sequence shown here is derived from an EMBL/GenBank/DDBJ whole genome shotgun (WGS) entry which is preliminary data.</text>
</comment>
<feature type="compositionally biased region" description="Basic and acidic residues" evidence="1">
    <location>
        <begin position="1"/>
        <end position="13"/>
    </location>
</feature>
<evidence type="ECO:0000313" key="3">
    <source>
        <dbReference type="Proteomes" id="UP000033647"/>
    </source>
</evidence>
<dbReference type="Proteomes" id="UP000033647">
    <property type="component" value="Unassembled WGS sequence"/>
</dbReference>
<proteinExistence type="predicted"/>
<dbReference type="AlphaFoldDB" id="A0A0F4G488"/>